<dbReference type="AlphaFoldDB" id="A0A1V6PB12"/>
<keyword evidence="3" id="KW-1185">Reference proteome</keyword>
<gene>
    <name evidence="2" type="ORF">PENANT_c184G06558</name>
</gene>
<accession>A0A1V6PB12</accession>
<comment type="caution">
    <text evidence="2">The sequence shown here is derived from an EMBL/GenBank/DDBJ whole genome shotgun (WGS) entry which is preliminary data.</text>
</comment>
<dbReference type="EMBL" id="MDYN01000184">
    <property type="protein sequence ID" value="OQD74229.1"/>
    <property type="molecule type" value="Genomic_DNA"/>
</dbReference>
<proteinExistence type="predicted"/>
<feature type="compositionally biased region" description="Polar residues" evidence="1">
    <location>
        <begin position="25"/>
        <end position="40"/>
    </location>
</feature>
<sequence>MNGSAFNPLRPISPTLTLSRIAWNTNLPNSSTRSPLSTRPVTRPSPMTRRNWTRRDPNTANWWF</sequence>
<evidence type="ECO:0000313" key="2">
    <source>
        <dbReference type="EMBL" id="OQD74229.1"/>
    </source>
</evidence>
<protein>
    <submittedName>
        <fullName evidence="2">Uncharacterized protein</fullName>
    </submittedName>
</protein>
<evidence type="ECO:0000256" key="1">
    <source>
        <dbReference type="SAM" id="MobiDB-lite"/>
    </source>
</evidence>
<feature type="region of interest" description="Disordered" evidence="1">
    <location>
        <begin position="25"/>
        <end position="64"/>
    </location>
</feature>
<name>A0A1V6PB12_9EURO</name>
<reference evidence="3" key="1">
    <citation type="journal article" date="2017" name="Nat. Microbiol.">
        <title>Global analysis of biosynthetic gene clusters reveals vast potential of secondary metabolite production in Penicillium species.</title>
        <authorList>
            <person name="Nielsen J.C."/>
            <person name="Grijseels S."/>
            <person name="Prigent S."/>
            <person name="Ji B."/>
            <person name="Dainat J."/>
            <person name="Nielsen K.F."/>
            <person name="Frisvad J.C."/>
            <person name="Workman M."/>
            <person name="Nielsen J."/>
        </authorList>
    </citation>
    <scope>NUCLEOTIDE SEQUENCE [LARGE SCALE GENOMIC DNA]</scope>
    <source>
        <strain evidence="3">IBT 31811</strain>
    </source>
</reference>
<organism evidence="2 3">
    <name type="scientific">Penicillium antarcticum</name>
    <dbReference type="NCBI Taxonomy" id="416450"/>
    <lineage>
        <taxon>Eukaryota</taxon>
        <taxon>Fungi</taxon>
        <taxon>Dikarya</taxon>
        <taxon>Ascomycota</taxon>
        <taxon>Pezizomycotina</taxon>
        <taxon>Eurotiomycetes</taxon>
        <taxon>Eurotiomycetidae</taxon>
        <taxon>Eurotiales</taxon>
        <taxon>Aspergillaceae</taxon>
        <taxon>Penicillium</taxon>
    </lineage>
</organism>
<dbReference type="Proteomes" id="UP000191672">
    <property type="component" value="Unassembled WGS sequence"/>
</dbReference>
<evidence type="ECO:0000313" key="3">
    <source>
        <dbReference type="Proteomes" id="UP000191672"/>
    </source>
</evidence>